<dbReference type="Proteomes" id="UP000295023">
    <property type="component" value="Unassembled WGS sequence"/>
</dbReference>
<sequence length="68" mass="7522">MRSQAVQHVVLALVVLTTVLWMDLVTAEMLRRAALFTLVWVGASTLLVASAAACIALIRTRHRHQRKG</sequence>
<keyword evidence="3" id="KW-1185">Reference proteome</keyword>
<gene>
    <name evidence="2" type="ORF">EXY23_21930</name>
</gene>
<dbReference type="EMBL" id="SKBM01000028">
    <property type="protein sequence ID" value="TCZ55246.1"/>
    <property type="molecule type" value="Genomic_DNA"/>
</dbReference>
<protein>
    <submittedName>
        <fullName evidence="2">Uncharacterized protein</fullName>
    </submittedName>
</protein>
<proteinExistence type="predicted"/>
<evidence type="ECO:0000313" key="3">
    <source>
        <dbReference type="Proteomes" id="UP000295023"/>
    </source>
</evidence>
<comment type="caution">
    <text evidence="2">The sequence shown here is derived from an EMBL/GenBank/DDBJ whole genome shotgun (WGS) entry which is preliminary data.</text>
</comment>
<evidence type="ECO:0000256" key="1">
    <source>
        <dbReference type="SAM" id="Phobius"/>
    </source>
</evidence>
<reference evidence="2 3" key="1">
    <citation type="submission" date="2019-03" db="EMBL/GenBank/DDBJ databases">
        <title>Paracraurococcus aquatilis NE82 genome sequence.</title>
        <authorList>
            <person name="Zhao Y."/>
            <person name="Du Z."/>
        </authorList>
    </citation>
    <scope>NUCLEOTIDE SEQUENCE [LARGE SCALE GENOMIC DNA]</scope>
    <source>
        <strain evidence="2 3">NE82</strain>
    </source>
</reference>
<organism evidence="2 3">
    <name type="scientific">Roseicella aquatilis</name>
    <dbReference type="NCBI Taxonomy" id="2527868"/>
    <lineage>
        <taxon>Bacteria</taxon>
        <taxon>Pseudomonadati</taxon>
        <taxon>Pseudomonadota</taxon>
        <taxon>Alphaproteobacteria</taxon>
        <taxon>Acetobacterales</taxon>
        <taxon>Roseomonadaceae</taxon>
        <taxon>Roseicella</taxon>
    </lineage>
</organism>
<keyword evidence="1" id="KW-0472">Membrane</keyword>
<name>A0A4R4D582_9PROT</name>
<keyword evidence="1" id="KW-1133">Transmembrane helix</keyword>
<keyword evidence="1" id="KW-0812">Transmembrane</keyword>
<dbReference type="RefSeq" id="WP_132294764.1">
    <property type="nucleotide sequence ID" value="NZ_SKBM01000028.1"/>
</dbReference>
<accession>A0A4R4D582</accession>
<evidence type="ECO:0000313" key="2">
    <source>
        <dbReference type="EMBL" id="TCZ55246.1"/>
    </source>
</evidence>
<feature type="transmembrane region" description="Helical" evidence="1">
    <location>
        <begin position="37"/>
        <end position="58"/>
    </location>
</feature>
<dbReference type="AlphaFoldDB" id="A0A4R4D582"/>
<dbReference type="OrthoDB" id="7284714at2"/>